<feature type="signal peptide" evidence="1">
    <location>
        <begin position="1"/>
        <end position="24"/>
    </location>
</feature>
<evidence type="ECO:0000256" key="1">
    <source>
        <dbReference type="SAM" id="SignalP"/>
    </source>
</evidence>
<dbReference type="eggNOG" id="COG3203">
    <property type="taxonomic scope" value="Bacteria"/>
</dbReference>
<name>C6XB91_METGS</name>
<dbReference type="Proteomes" id="UP000002743">
    <property type="component" value="Chromosome"/>
</dbReference>
<gene>
    <name evidence="2" type="ordered locus">Msip34_2624</name>
</gene>
<keyword evidence="1" id="KW-0732">Signal</keyword>
<accession>C6XB91</accession>
<evidence type="ECO:0008006" key="4">
    <source>
        <dbReference type="Google" id="ProtNLM"/>
    </source>
</evidence>
<protein>
    <recommendedName>
        <fullName evidence="4">Phosphate-selective porin O and P</fullName>
    </recommendedName>
</protein>
<keyword evidence="3" id="KW-1185">Reference proteome</keyword>
<dbReference type="AlphaFoldDB" id="C6XB91"/>
<evidence type="ECO:0000313" key="3">
    <source>
        <dbReference type="Proteomes" id="UP000002743"/>
    </source>
</evidence>
<dbReference type="RefSeq" id="WP_015831092.1">
    <property type="nucleotide sequence ID" value="NC_012969.1"/>
</dbReference>
<dbReference type="InterPro" id="IPR023614">
    <property type="entry name" value="Porin_dom_sf"/>
</dbReference>
<dbReference type="EMBL" id="CP001674">
    <property type="protein sequence ID" value="ACT51861.1"/>
    <property type="molecule type" value="Genomic_DNA"/>
</dbReference>
<organism evidence="2 3">
    <name type="scientific">Methylovorus glucosotrophus (strain SIP3-4)</name>
    <dbReference type="NCBI Taxonomy" id="582744"/>
    <lineage>
        <taxon>Bacteria</taxon>
        <taxon>Pseudomonadati</taxon>
        <taxon>Pseudomonadota</taxon>
        <taxon>Betaproteobacteria</taxon>
        <taxon>Nitrosomonadales</taxon>
        <taxon>Methylophilaceae</taxon>
        <taxon>Methylovorus</taxon>
    </lineage>
</organism>
<dbReference type="SUPFAM" id="SSF56935">
    <property type="entry name" value="Porins"/>
    <property type="match status" value="1"/>
</dbReference>
<dbReference type="HOGENOM" id="CLU_914686_0_0_4"/>
<sequence precursor="true">MRALSCYGVLSVVVALSLCKSAAADDTAGGFLDGFKLGGYSSAYLNVHPGGKSEASLEEVSFLLRWEGEGRWRFFAELEQEKPVSWKSGQGLTNDGARIDLERFYLDYNISEQYNLRAGRFLTPAGRWNLIHAAPLVWTTTRPLATSRLFPQSTNGIMLYGAKSFDNRAFEYTFFMEALEDQHLDGDEIQYRDTHGARFAFTGKLNLGLTLMEFTEDIPGTPQFRMMGADFMVKHDDWEFSGEAYQRYYSNNRDGGSGAYLQAVAPLGNRWFAVGRLENFKRPAEGSAERWVVGTAWRLQPNRVFKLEYVGGDEERADAPKGLFTSFAILF</sequence>
<reference evidence="2 3" key="2">
    <citation type="journal article" date="2011" name="J. Bacteriol.">
        <title>Genomes of three methylotrophs from a single niche uncover genetic and metabolic divergence of Methylophilaceae.</title>
        <authorList>
            <person name="Lapidus A."/>
            <person name="Clum A."/>
            <person name="Labutti K."/>
            <person name="Kaluzhnaya M.G."/>
            <person name="Lim S."/>
            <person name="Beck D.A."/>
            <person name="Glavina Del Rio T."/>
            <person name="Nolan M."/>
            <person name="Mavromatis K."/>
            <person name="Huntemann M."/>
            <person name="Lucas S."/>
            <person name="Lidstrom M.E."/>
            <person name="Ivanova N."/>
            <person name="Chistoserdova L."/>
        </authorList>
    </citation>
    <scope>NUCLEOTIDE SEQUENCE [LARGE SCALE GENOMIC DNA]</scope>
    <source>
        <strain evidence="2 3">SIP3-4</strain>
    </source>
</reference>
<dbReference type="Gene3D" id="2.40.160.10">
    <property type="entry name" value="Porin"/>
    <property type="match status" value="1"/>
</dbReference>
<dbReference type="KEGG" id="mei:Msip34_2624"/>
<dbReference type="STRING" id="582744.Msip34_2624"/>
<proteinExistence type="predicted"/>
<feature type="chain" id="PRO_5002973788" description="Phosphate-selective porin O and P" evidence="1">
    <location>
        <begin position="25"/>
        <end position="331"/>
    </location>
</feature>
<reference evidence="3" key="1">
    <citation type="submission" date="2009-07" db="EMBL/GenBank/DDBJ databases">
        <title>Complete sequence of chromosome of Methylovorus sp. SIP3-4.</title>
        <authorList>
            <person name="Lucas S."/>
            <person name="Copeland A."/>
            <person name="Lapidus A."/>
            <person name="Glavina del Rio T."/>
            <person name="Tice H."/>
            <person name="Bruce D."/>
            <person name="Goodwin L."/>
            <person name="Pitluck S."/>
            <person name="Clum A."/>
            <person name="Larimer F."/>
            <person name="Land M."/>
            <person name="Hauser L."/>
            <person name="Kyrpides N."/>
            <person name="Mikhailova N."/>
            <person name="Kayluzhnaya M."/>
            <person name="Chistoserdova L."/>
        </authorList>
    </citation>
    <scope>NUCLEOTIDE SEQUENCE [LARGE SCALE GENOMIC DNA]</scope>
    <source>
        <strain evidence="3">SIP3-4</strain>
    </source>
</reference>
<evidence type="ECO:0000313" key="2">
    <source>
        <dbReference type="EMBL" id="ACT51861.1"/>
    </source>
</evidence>